<organism evidence="1 2">
    <name type="scientific">Kitasatospora griseola</name>
    <name type="common">Streptomyces griseolosporeus</name>
    <dbReference type="NCBI Taxonomy" id="2064"/>
    <lineage>
        <taxon>Bacteria</taxon>
        <taxon>Bacillati</taxon>
        <taxon>Actinomycetota</taxon>
        <taxon>Actinomycetes</taxon>
        <taxon>Kitasatosporales</taxon>
        <taxon>Streptomycetaceae</taxon>
        <taxon>Kitasatospora</taxon>
    </lineage>
</organism>
<name>A0A0D0NE93_KITGR</name>
<keyword evidence="2" id="KW-1185">Reference proteome</keyword>
<accession>A0A0D0NE93</accession>
<dbReference type="PATRIC" id="fig|2064.6.peg.711"/>
<dbReference type="InterPro" id="IPR014347">
    <property type="entry name" value="Tautomerase/MIF_sf"/>
</dbReference>
<dbReference type="EMBL" id="JXZB01000001">
    <property type="protein sequence ID" value="KIQ66565.1"/>
    <property type="molecule type" value="Genomic_DNA"/>
</dbReference>
<dbReference type="Gene3D" id="3.30.429.10">
    <property type="entry name" value="Macrophage Migration Inhibitory Factor"/>
    <property type="match status" value="1"/>
</dbReference>
<sequence>MPMLDVHIPDGALRPEAEAALLDRITEILIRYEGFDPADPVTRSVSWLFLHRPAAVYVGGRIADAPRYKVVPSVPEGQLDVEKRAGVIADVTEAILDAENGAWPRDPARIWVFPTEIPEGHWGGYGQIRPLATILARLTDDDHDRARTLATERITASRTERHSLPGPTAQL</sequence>
<proteinExistence type="predicted"/>
<dbReference type="SUPFAM" id="SSF55331">
    <property type="entry name" value="Tautomerase/MIF"/>
    <property type="match status" value="1"/>
</dbReference>
<dbReference type="RefSeq" id="WP_043907837.1">
    <property type="nucleotide sequence ID" value="NZ_JXZB01000001.1"/>
</dbReference>
<dbReference type="STRING" id="2064.TR51_03170"/>
<dbReference type="Proteomes" id="UP000032066">
    <property type="component" value="Unassembled WGS sequence"/>
</dbReference>
<dbReference type="AlphaFoldDB" id="A0A0D0NE93"/>
<gene>
    <name evidence="1" type="ORF">TR51_03170</name>
</gene>
<protein>
    <recommendedName>
        <fullName evidence="3">Tautomerase enzyme</fullName>
    </recommendedName>
</protein>
<comment type="caution">
    <text evidence="1">The sequence shown here is derived from an EMBL/GenBank/DDBJ whole genome shotgun (WGS) entry which is preliminary data.</text>
</comment>
<evidence type="ECO:0000313" key="2">
    <source>
        <dbReference type="Proteomes" id="UP000032066"/>
    </source>
</evidence>
<evidence type="ECO:0008006" key="3">
    <source>
        <dbReference type="Google" id="ProtNLM"/>
    </source>
</evidence>
<evidence type="ECO:0000313" key="1">
    <source>
        <dbReference type="EMBL" id="KIQ66565.1"/>
    </source>
</evidence>
<reference evidence="1 2" key="1">
    <citation type="submission" date="2015-02" db="EMBL/GenBank/DDBJ databases">
        <title>Draft genome sequence of Kitasatospora griseola MF730-N6, a bafilomycin, terpentecin and satosporin producer.</title>
        <authorList>
            <person name="Arens J.C."/>
            <person name="Haltli B."/>
            <person name="Kerr R.G."/>
        </authorList>
    </citation>
    <scope>NUCLEOTIDE SEQUENCE [LARGE SCALE GENOMIC DNA]</scope>
    <source>
        <strain evidence="1 2">MF730-N6</strain>
    </source>
</reference>
<dbReference type="OrthoDB" id="1438441at2"/>